<dbReference type="OrthoDB" id="370725at2"/>
<keyword evidence="4" id="KW-0233">DNA recombination</keyword>
<dbReference type="PANTHER" id="PTHR30563">
    <property type="entry name" value="DNA RECOMBINATION PROTEIN RMUC"/>
    <property type="match status" value="1"/>
</dbReference>
<evidence type="ECO:0000256" key="1">
    <source>
        <dbReference type="ARBA" id="ARBA00003416"/>
    </source>
</evidence>
<dbReference type="InterPro" id="IPR003798">
    <property type="entry name" value="DNA_recombination_RmuC"/>
</dbReference>
<comment type="function">
    <text evidence="1">Involved in DNA recombination.</text>
</comment>
<dbReference type="Pfam" id="PF02646">
    <property type="entry name" value="RmuC"/>
    <property type="match status" value="1"/>
</dbReference>
<organism evidence="6 7">
    <name type="scientific">Jonquetella anthropi DSM 22815</name>
    <dbReference type="NCBI Taxonomy" id="885272"/>
    <lineage>
        <taxon>Bacteria</taxon>
        <taxon>Thermotogati</taxon>
        <taxon>Synergistota</taxon>
        <taxon>Synergistia</taxon>
        <taxon>Synergistales</taxon>
        <taxon>Dethiosulfovibrionaceae</taxon>
        <taxon>Jonquetella</taxon>
    </lineage>
</organism>
<dbReference type="HOGENOM" id="CLU_020365_1_1_0"/>
<evidence type="ECO:0000256" key="5">
    <source>
        <dbReference type="SAM" id="MobiDB-lite"/>
    </source>
</evidence>
<evidence type="ECO:0000256" key="2">
    <source>
        <dbReference type="ARBA" id="ARBA00009840"/>
    </source>
</evidence>
<dbReference type="RefSeq" id="WP_008522529.1">
    <property type="nucleotide sequence ID" value="NZ_CM001376.1"/>
</dbReference>
<dbReference type="AlphaFoldDB" id="H0UIW3"/>
<protein>
    <recommendedName>
        <fullName evidence="8">DNA recombination protein RmuC</fullName>
    </recommendedName>
</protein>
<accession>H0UIW3</accession>
<dbReference type="PANTHER" id="PTHR30563:SF0">
    <property type="entry name" value="DNA RECOMBINATION PROTEIN RMUC"/>
    <property type="match status" value="1"/>
</dbReference>
<evidence type="ECO:0000256" key="4">
    <source>
        <dbReference type="ARBA" id="ARBA00023172"/>
    </source>
</evidence>
<dbReference type="eggNOG" id="COG1322">
    <property type="taxonomic scope" value="Bacteria"/>
</dbReference>
<evidence type="ECO:0000313" key="6">
    <source>
        <dbReference type="EMBL" id="EHM12757.1"/>
    </source>
</evidence>
<name>H0UIW3_9BACT</name>
<feature type="region of interest" description="Disordered" evidence="5">
    <location>
        <begin position="398"/>
        <end position="439"/>
    </location>
</feature>
<comment type="similarity">
    <text evidence="2">Belongs to the RmuC family.</text>
</comment>
<dbReference type="GO" id="GO:0006310">
    <property type="term" value="P:DNA recombination"/>
    <property type="evidence" value="ECO:0007669"/>
    <property type="project" value="UniProtKB-KW"/>
</dbReference>
<evidence type="ECO:0008006" key="8">
    <source>
        <dbReference type="Google" id="ProtNLM"/>
    </source>
</evidence>
<keyword evidence="7" id="KW-1185">Reference proteome</keyword>
<keyword evidence="3" id="KW-0175">Coiled coil</keyword>
<proteinExistence type="inferred from homology"/>
<evidence type="ECO:0000313" key="7">
    <source>
        <dbReference type="Proteomes" id="UP000003806"/>
    </source>
</evidence>
<feature type="compositionally biased region" description="Basic and acidic residues" evidence="5">
    <location>
        <begin position="399"/>
        <end position="426"/>
    </location>
</feature>
<sequence length="439" mass="48625">MTIQFIGWAAAVSALCAACALAVAIWHVRLSRRDSDDALDMMIGLLQEEMKDQRAEALQRGAESSRDVRDALDSYGRRAAESFDRLSGLQTRQMESLERHTTDQLLSVQQRLGEQETKLAEALARLESENSRRVDELRQAVSERLETTLSRRLGDSFAQVSGQLEAVQRGLGEMQGLAGDVGDLQRTLTGVKTRGTWGEVQLESLLSQILAPAQYERSVALDPDSAERVDFGLKIPTGDPDEPPLWLPLDAKFPLASYERLLAARERGDADGEAAGRRELIKALDLQAASVRKKYVRPPVTTDFALLFLPSESLYAEALRDPSTLPSLQERHRVVPVGPTTLAALLNSLRLGFRALAISRRSGEIWRILGDVKTEFARFGEVLERVRKQLGAAANSIEETGRRTRAMEQRLEGVERSDEPEGREPEGPAPSHKKAEALR</sequence>
<dbReference type="Proteomes" id="UP000003806">
    <property type="component" value="Chromosome"/>
</dbReference>
<dbReference type="STRING" id="885272.JonanDRAFT_0338"/>
<reference evidence="6 7" key="1">
    <citation type="submission" date="2011-11" db="EMBL/GenBank/DDBJ databases">
        <title>The Noncontiguous Finished genome of Jonquetella anthropi DSM 22815.</title>
        <authorList>
            <consortium name="US DOE Joint Genome Institute (JGI-PGF)"/>
            <person name="Lucas S."/>
            <person name="Copeland A."/>
            <person name="Lapidus A."/>
            <person name="Glavina del Rio T."/>
            <person name="Dalin E."/>
            <person name="Tice H."/>
            <person name="Bruce D."/>
            <person name="Goodwin L."/>
            <person name="Pitluck S."/>
            <person name="Peters L."/>
            <person name="Mikhailova N."/>
            <person name="Held B."/>
            <person name="Kyrpides N."/>
            <person name="Mavromatis K."/>
            <person name="Ivanova N."/>
            <person name="Markowitz V."/>
            <person name="Cheng J.-F."/>
            <person name="Hugenholtz P."/>
            <person name="Woyke T."/>
            <person name="Wu D."/>
            <person name="Gronow S."/>
            <person name="Wellnitz S."/>
            <person name="Brambilla E."/>
            <person name="Klenk H.-P."/>
            <person name="Eisen J.A."/>
        </authorList>
    </citation>
    <scope>NUCLEOTIDE SEQUENCE [LARGE SCALE GENOMIC DNA]</scope>
    <source>
        <strain evidence="6 7">DSM 22815</strain>
    </source>
</reference>
<gene>
    <name evidence="6" type="ORF">JonanDRAFT_0338</name>
</gene>
<dbReference type="EMBL" id="CM001376">
    <property type="protein sequence ID" value="EHM12757.1"/>
    <property type="molecule type" value="Genomic_DNA"/>
</dbReference>
<evidence type="ECO:0000256" key="3">
    <source>
        <dbReference type="ARBA" id="ARBA00023054"/>
    </source>
</evidence>